<evidence type="ECO:0000313" key="2">
    <source>
        <dbReference type="EMBL" id="PLW15252.1"/>
    </source>
</evidence>
<accession>A0A2N5SPT1</accession>
<evidence type="ECO:0000313" key="3">
    <source>
        <dbReference type="Proteomes" id="UP000235392"/>
    </source>
</evidence>
<feature type="non-terminal residue" evidence="2">
    <location>
        <position position="1"/>
    </location>
</feature>
<evidence type="ECO:0000256" key="1">
    <source>
        <dbReference type="SAM" id="MobiDB-lite"/>
    </source>
</evidence>
<protein>
    <submittedName>
        <fullName evidence="2">Uncharacterized protein</fullName>
    </submittedName>
</protein>
<name>A0A2N5SPT1_9BASI</name>
<proteinExistence type="predicted"/>
<dbReference type="AlphaFoldDB" id="A0A2N5SPT1"/>
<comment type="caution">
    <text evidence="2">The sequence shown here is derived from an EMBL/GenBank/DDBJ whole genome shotgun (WGS) entry which is preliminary data.</text>
</comment>
<organism evidence="2 3">
    <name type="scientific">Puccinia coronata f. sp. avenae</name>
    <dbReference type="NCBI Taxonomy" id="200324"/>
    <lineage>
        <taxon>Eukaryota</taxon>
        <taxon>Fungi</taxon>
        <taxon>Dikarya</taxon>
        <taxon>Basidiomycota</taxon>
        <taxon>Pucciniomycotina</taxon>
        <taxon>Pucciniomycetes</taxon>
        <taxon>Pucciniales</taxon>
        <taxon>Pucciniaceae</taxon>
        <taxon>Puccinia</taxon>
    </lineage>
</organism>
<feature type="region of interest" description="Disordered" evidence="1">
    <location>
        <begin position="162"/>
        <end position="194"/>
    </location>
</feature>
<dbReference type="EMBL" id="PGCI01000802">
    <property type="protein sequence ID" value="PLW15252.1"/>
    <property type="molecule type" value="Genomic_DNA"/>
</dbReference>
<dbReference type="Proteomes" id="UP000235392">
    <property type="component" value="Unassembled WGS sequence"/>
</dbReference>
<gene>
    <name evidence="2" type="ORF">PCASD_21492</name>
</gene>
<feature type="region of interest" description="Disordered" evidence="1">
    <location>
        <begin position="27"/>
        <end position="62"/>
    </location>
</feature>
<feature type="compositionally biased region" description="Low complexity" evidence="1">
    <location>
        <begin position="27"/>
        <end position="40"/>
    </location>
</feature>
<reference evidence="2 3" key="1">
    <citation type="submission" date="2017-11" db="EMBL/GenBank/DDBJ databases">
        <title>De novo assembly and phasing of dikaryotic genomes from two isolates of Puccinia coronata f. sp. avenae, the causal agent of oat crown rust.</title>
        <authorList>
            <person name="Miller M.E."/>
            <person name="Zhang Y."/>
            <person name="Omidvar V."/>
            <person name="Sperschneider J."/>
            <person name="Schwessinger B."/>
            <person name="Raley C."/>
            <person name="Palmer J.M."/>
            <person name="Garnica D."/>
            <person name="Upadhyaya N."/>
            <person name="Rathjen J."/>
            <person name="Taylor J.M."/>
            <person name="Park R.F."/>
            <person name="Dodds P.N."/>
            <person name="Hirsch C.D."/>
            <person name="Kianian S.F."/>
            <person name="Figueroa M."/>
        </authorList>
    </citation>
    <scope>NUCLEOTIDE SEQUENCE [LARGE SCALE GENOMIC DNA]</scope>
    <source>
        <strain evidence="2">12SD80</strain>
    </source>
</reference>
<sequence>TCQSVPICFLFILSNYPPSSTSVAKLSESAEQSSHSPSSPKAADTFCPINKLQEPPSTSTRVSHWFAVRKPLPPSPPLRPSPSSSRLPPICRALTKKLSLAKTTDQANMSYGIPPNQTDQATAEATTQAAHVDQLLADVAWMEESMRKMMSLLDYIRGPKWCQEDKHDNTDKKRGKRTMMEKIQWTKQSHKEGL</sequence>
<feature type="compositionally biased region" description="Basic and acidic residues" evidence="1">
    <location>
        <begin position="162"/>
        <end position="172"/>
    </location>
</feature>